<dbReference type="InterPro" id="IPR052336">
    <property type="entry name" value="MlaD_Phospholipid_Transporter"/>
</dbReference>
<name>A0A1G5AEX7_9BACT</name>
<evidence type="ECO:0000256" key="1">
    <source>
        <dbReference type="SAM" id="Phobius"/>
    </source>
</evidence>
<dbReference type="EMBL" id="FMUX01000001">
    <property type="protein sequence ID" value="SCX76418.1"/>
    <property type="molecule type" value="Genomic_DNA"/>
</dbReference>
<reference evidence="3 4" key="1">
    <citation type="submission" date="2016-10" db="EMBL/GenBank/DDBJ databases">
        <authorList>
            <person name="de Groot N.N."/>
        </authorList>
    </citation>
    <scope>NUCLEOTIDE SEQUENCE [LARGE SCALE GENOMIC DNA]</scope>
    <source>
        <strain evidence="3 4">AA1</strain>
    </source>
</reference>
<sequence>MGKNIKYSFIGAFVVGGFLLAAGLVVIFGAGEYFKKKDRFVLYFEDSVKGLDVGAPVCFFGVKVGLVTKVEIVFDSRNFTFCTPVYVEVDTERVRLMEYGAEVEQELASMTEKEFRNELVARGLRAQLKVDSLLTGKLYVDVGMYPDRAFHVAGKSKTLYELPTVLSDISELSRTMDSVSFQSILEGVASTVESVDSLTSSLAESHLIQDVSEAVVEFKGLVAQTRKTVDPLAESIQETARDTRRLVVNSDAGMQKTFGILEEVGTSSRDMMGKAGKTLDSIELSLGKDSAMIYRINRMLSEVSETARSMRILVDYLERHPDALVFGKAQGE</sequence>
<proteinExistence type="predicted"/>
<keyword evidence="4" id="KW-1185">Reference proteome</keyword>
<dbReference type="Pfam" id="PF02470">
    <property type="entry name" value="MlaD"/>
    <property type="match status" value="1"/>
</dbReference>
<keyword evidence="1" id="KW-0812">Transmembrane</keyword>
<evidence type="ECO:0000313" key="3">
    <source>
        <dbReference type="EMBL" id="SCX76418.1"/>
    </source>
</evidence>
<protein>
    <submittedName>
        <fullName evidence="3">Paraquat-inducible protein B</fullName>
    </submittedName>
</protein>
<keyword evidence="1" id="KW-0472">Membrane</keyword>
<dbReference type="OrthoDB" id="9806984at2"/>
<organism evidence="3 4">
    <name type="scientific">Desulfoluna spongiiphila</name>
    <dbReference type="NCBI Taxonomy" id="419481"/>
    <lineage>
        <taxon>Bacteria</taxon>
        <taxon>Pseudomonadati</taxon>
        <taxon>Thermodesulfobacteriota</taxon>
        <taxon>Desulfobacteria</taxon>
        <taxon>Desulfobacterales</taxon>
        <taxon>Desulfolunaceae</taxon>
        <taxon>Desulfoluna</taxon>
    </lineage>
</organism>
<dbReference type="RefSeq" id="WP_092207214.1">
    <property type="nucleotide sequence ID" value="NZ_FMUX01000001.1"/>
</dbReference>
<keyword evidence="1" id="KW-1133">Transmembrane helix</keyword>
<dbReference type="PANTHER" id="PTHR33371">
    <property type="entry name" value="INTERMEMBRANE PHOSPHOLIPID TRANSPORT SYSTEM BINDING PROTEIN MLAD-RELATED"/>
    <property type="match status" value="1"/>
</dbReference>
<dbReference type="PANTHER" id="PTHR33371:SF4">
    <property type="entry name" value="INTERMEMBRANE PHOSPHOLIPID TRANSPORT SYSTEM BINDING PROTEIN MLAD"/>
    <property type="match status" value="1"/>
</dbReference>
<feature type="domain" description="Mce/MlaD" evidence="2">
    <location>
        <begin position="38"/>
        <end position="142"/>
    </location>
</feature>
<dbReference type="STRING" id="419481.SAMN05216233_101118"/>
<dbReference type="AlphaFoldDB" id="A0A1G5AEX7"/>
<feature type="transmembrane region" description="Helical" evidence="1">
    <location>
        <begin position="7"/>
        <end position="30"/>
    </location>
</feature>
<dbReference type="InterPro" id="IPR003399">
    <property type="entry name" value="Mce/MlaD"/>
</dbReference>
<evidence type="ECO:0000259" key="2">
    <source>
        <dbReference type="Pfam" id="PF02470"/>
    </source>
</evidence>
<gene>
    <name evidence="3" type="ORF">SAMN05216233_101118</name>
</gene>
<accession>A0A1G5AEX7</accession>
<evidence type="ECO:0000313" key="4">
    <source>
        <dbReference type="Proteomes" id="UP000198870"/>
    </source>
</evidence>
<dbReference type="Proteomes" id="UP000198870">
    <property type="component" value="Unassembled WGS sequence"/>
</dbReference>